<comment type="similarity">
    <text evidence="1">Belongs to the disease resistance NB-LRR family.</text>
</comment>
<evidence type="ECO:0000313" key="7">
    <source>
        <dbReference type="EMBL" id="EMS66489.1"/>
    </source>
</evidence>
<proteinExistence type="inferred from homology"/>
<dbReference type="GO" id="GO:0000166">
    <property type="term" value="F:nucleotide binding"/>
    <property type="evidence" value="ECO:0007669"/>
    <property type="project" value="UniProtKB-KW"/>
</dbReference>
<keyword evidence="4" id="KW-0547">Nucleotide-binding</keyword>
<keyword evidence="3" id="KW-0677">Repeat</keyword>
<keyword evidence="2" id="KW-0433">Leucine-rich repeat</keyword>
<evidence type="ECO:0000259" key="6">
    <source>
        <dbReference type="Pfam" id="PF18052"/>
    </source>
</evidence>
<dbReference type="EMBL" id="KD031605">
    <property type="protein sequence ID" value="EMS66489.1"/>
    <property type="molecule type" value="Genomic_DNA"/>
</dbReference>
<keyword evidence="5" id="KW-0611">Plant defense</keyword>
<gene>
    <name evidence="7" type="ORF">TRIUR3_10054</name>
</gene>
<protein>
    <recommendedName>
        <fullName evidence="6">Disease resistance N-terminal domain-containing protein</fullName>
    </recommendedName>
</protein>
<evidence type="ECO:0000256" key="5">
    <source>
        <dbReference type="ARBA" id="ARBA00022821"/>
    </source>
</evidence>
<reference evidence="7" key="1">
    <citation type="journal article" date="2013" name="Nature">
        <title>Draft genome of the wheat A-genome progenitor Triticum urartu.</title>
        <authorList>
            <person name="Ling H.Q."/>
            <person name="Zhao S."/>
            <person name="Liu D."/>
            <person name="Wang J."/>
            <person name="Sun H."/>
            <person name="Zhang C."/>
            <person name="Fan H."/>
            <person name="Li D."/>
            <person name="Dong L."/>
            <person name="Tao Y."/>
            <person name="Gao C."/>
            <person name="Wu H."/>
            <person name="Li Y."/>
            <person name="Cui Y."/>
            <person name="Guo X."/>
            <person name="Zheng S."/>
            <person name="Wang B."/>
            <person name="Yu K."/>
            <person name="Liang Q."/>
            <person name="Yang W."/>
            <person name="Lou X."/>
            <person name="Chen J."/>
            <person name="Feng M."/>
            <person name="Jian J."/>
            <person name="Zhang X."/>
            <person name="Luo G."/>
            <person name="Jiang Y."/>
            <person name="Liu J."/>
            <person name="Wang Z."/>
            <person name="Sha Y."/>
            <person name="Zhang B."/>
            <person name="Wu H."/>
            <person name="Tang D."/>
            <person name="Shen Q."/>
            <person name="Xue P."/>
            <person name="Zou S."/>
            <person name="Wang X."/>
            <person name="Liu X."/>
            <person name="Wang F."/>
            <person name="Yang Y."/>
            <person name="An X."/>
            <person name="Dong Z."/>
            <person name="Zhang K."/>
            <person name="Zhang X."/>
            <person name="Luo M.C."/>
            <person name="Dvorak J."/>
            <person name="Tong Y."/>
            <person name="Wang J."/>
            <person name="Yang H."/>
            <person name="Li Z."/>
            <person name="Wang D."/>
            <person name="Zhang A."/>
            <person name="Wang J."/>
        </authorList>
    </citation>
    <scope>NUCLEOTIDE SEQUENCE</scope>
</reference>
<feature type="domain" description="Disease resistance N-terminal" evidence="6">
    <location>
        <begin position="47"/>
        <end position="127"/>
    </location>
</feature>
<evidence type="ECO:0000256" key="2">
    <source>
        <dbReference type="ARBA" id="ARBA00022614"/>
    </source>
</evidence>
<dbReference type="AlphaFoldDB" id="M8AZA4"/>
<evidence type="ECO:0000256" key="4">
    <source>
        <dbReference type="ARBA" id="ARBA00022741"/>
    </source>
</evidence>
<accession>M8AZA4</accession>
<sequence length="236" mass="25741">MELSNTTLIQISLAGDCLHDVRRLDGRRYPSRVFTMDALLSAAQWVVGKALAPVADGLLEAWGATKNLGINIEALRMELLLVKATLETASHKKVDGRGMQELLGKLRDSALSAEDLLDELDYFRIHDELHGTYDAADQHAKGGVRDLALNARHTAKAVGKLTFVSSCYWSAANPTDLADGATTLRGVDSVAVARLRCQTSLVIWYGSGQICHRRRRGIRDLVVVKLLTDGKLPLGP</sequence>
<dbReference type="GO" id="GO:0006952">
    <property type="term" value="P:defense response"/>
    <property type="evidence" value="ECO:0007669"/>
    <property type="project" value="UniProtKB-KW"/>
</dbReference>
<dbReference type="InterPro" id="IPR041118">
    <property type="entry name" value="Rx_N"/>
</dbReference>
<organism evidence="7">
    <name type="scientific">Triticum urartu</name>
    <name type="common">Red wild einkorn</name>
    <name type="synonym">Crithodium urartu</name>
    <dbReference type="NCBI Taxonomy" id="4572"/>
    <lineage>
        <taxon>Eukaryota</taxon>
        <taxon>Viridiplantae</taxon>
        <taxon>Streptophyta</taxon>
        <taxon>Embryophyta</taxon>
        <taxon>Tracheophyta</taxon>
        <taxon>Spermatophyta</taxon>
        <taxon>Magnoliopsida</taxon>
        <taxon>Liliopsida</taxon>
        <taxon>Poales</taxon>
        <taxon>Poaceae</taxon>
        <taxon>BOP clade</taxon>
        <taxon>Pooideae</taxon>
        <taxon>Triticodae</taxon>
        <taxon>Triticeae</taxon>
        <taxon>Triticinae</taxon>
        <taxon>Triticum</taxon>
    </lineage>
</organism>
<name>M8AZA4_TRIUA</name>
<evidence type="ECO:0000256" key="1">
    <source>
        <dbReference type="ARBA" id="ARBA00008894"/>
    </source>
</evidence>
<dbReference type="Gene3D" id="1.20.5.4130">
    <property type="match status" value="1"/>
</dbReference>
<dbReference type="STRING" id="4572.M8AZA4"/>
<evidence type="ECO:0000256" key="3">
    <source>
        <dbReference type="ARBA" id="ARBA00022737"/>
    </source>
</evidence>
<dbReference type="eggNOG" id="KOG4658">
    <property type="taxonomic scope" value="Eukaryota"/>
</dbReference>
<dbReference type="Pfam" id="PF18052">
    <property type="entry name" value="Rx_N"/>
    <property type="match status" value="1"/>
</dbReference>